<dbReference type="RefSeq" id="WP_273247600.1">
    <property type="nucleotide sequence ID" value="NZ_VENJ01000002.1"/>
</dbReference>
<dbReference type="Proteomes" id="UP000483078">
    <property type="component" value="Unassembled WGS sequence"/>
</dbReference>
<reference evidence="2 3" key="1">
    <citation type="submission" date="2019-06" db="EMBL/GenBank/DDBJ databases">
        <title>Enrichment of Autotrophic Halophilic Microorganisms from Red Sea Brine Pool Using Microbial Electrosynthesis System.</title>
        <authorList>
            <person name="Alqahtani M.F."/>
            <person name="Bajracharya S."/>
            <person name="Katuri K.P."/>
            <person name="Ali M."/>
            <person name="Saikaly P.E."/>
        </authorList>
    </citation>
    <scope>NUCLEOTIDE SEQUENCE [LARGE SCALE GENOMIC DNA]</scope>
    <source>
        <strain evidence="2">MES6</strain>
    </source>
</reference>
<dbReference type="AlphaFoldDB" id="A0A7C9LPY4"/>
<gene>
    <name evidence="2" type="ORF">FH759_00500</name>
</gene>
<organism evidence="2 3">
    <name type="scientific">Sediminimonas qiaohouensis</name>
    <dbReference type="NCBI Taxonomy" id="552061"/>
    <lineage>
        <taxon>Bacteria</taxon>
        <taxon>Pseudomonadati</taxon>
        <taxon>Pseudomonadota</taxon>
        <taxon>Alphaproteobacteria</taxon>
        <taxon>Rhodobacterales</taxon>
        <taxon>Roseobacteraceae</taxon>
        <taxon>Sediminimonas</taxon>
    </lineage>
</organism>
<dbReference type="EMBL" id="VENJ01000002">
    <property type="protein sequence ID" value="MTJ03156.1"/>
    <property type="molecule type" value="Genomic_DNA"/>
</dbReference>
<name>A0A7C9LPY4_9RHOB</name>
<evidence type="ECO:0000313" key="3">
    <source>
        <dbReference type="Proteomes" id="UP000483078"/>
    </source>
</evidence>
<evidence type="ECO:0000313" key="2">
    <source>
        <dbReference type="EMBL" id="MTJ03156.1"/>
    </source>
</evidence>
<sequence length="174" mass="18513">MRRVFVATLALTLINYLAMLLWTLPALIEAAGGLRPFDLRPFGYDLSQARGYLAALPGQARDLYLTAQHWLDTTYPALLALSLILALHLLLGARGVWLARAGSVVAVLGAVADYVENAAVAALLRAGAEGVTQGMVAWACAWTVAKSAATGAVMTVALAAAIAALWHRWKRSMK</sequence>
<feature type="transmembrane region" description="Helical" evidence="1">
    <location>
        <begin position="73"/>
        <end position="90"/>
    </location>
</feature>
<keyword evidence="1" id="KW-0812">Transmembrane</keyword>
<evidence type="ECO:0000256" key="1">
    <source>
        <dbReference type="SAM" id="Phobius"/>
    </source>
</evidence>
<keyword evidence="1" id="KW-0472">Membrane</keyword>
<keyword evidence="1" id="KW-1133">Transmembrane helix</keyword>
<protein>
    <submittedName>
        <fullName evidence="2">Uncharacterized protein</fullName>
    </submittedName>
</protein>
<feature type="transmembrane region" description="Helical" evidence="1">
    <location>
        <begin position="135"/>
        <end position="166"/>
    </location>
</feature>
<comment type="caution">
    <text evidence="2">The sequence shown here is derived from an EMBL/GenBank/DDBJ whole genome shotgun (WGS) entry which is preliminary data.</text>
</comment>
<proteinExistence type="predicted"/>
<accession>A0A7C9LPY4</accession>